<dbReference type="EMBL" id="CP108085">
    <property type="protein sequence ID" value="WUP74168.1"/>
    <property type="molecule type" value="Genomic_DNA"/>
</dbReference>
<proteinExistence type="predicted"/>
<dbReference type="NCBIfam" id="TIGR02605">
    <property type="entry name" value="CxxC_CxxC_SSSS"/>
    <property type="match status" value="1"/>
</dbReference>
<dbReference type="Proteomes" id="UP001432011">
    <property type="component" value="Chromosome"/>
</dbReference>
<dbReference type="PANTHER" id="PTHR34404:SF2">
    <property type="entry name" value="CONSERVED SERINE RICH PROTEIN"/>
    <property type="match status" value="1"/>
</dbReference>
<evidence type="ECO:0000313" key="3">
    <source>
        <dbReference type="EMBL" id="WUP74168.1"/>
    </source>
</evidence>
<dbReference type="SMART" id="SM00834">
    <property type="entry name" value="CxxC_CXXC_SSSS"/>
    <property type="match status" value="1"/>
</dbReference>
<dbReference type="InterPro" id="IPR013429">
    <property type="entry name" value="Regulatory_FmdB_Zinc_ribbon"/>
</dbReference>
<sequence>MPTYQYACTACGEQLEAVQKFSDDPLTECPACQGKLRKVFSAVGIVFKGSGFYRTDSRSSSSSTTTATTTTTSSKSSGDSGKKEPATSTSSSSSSSSSASSSSTSSSGSTAAA</sequence>
<gene>
    <name evidence="3" type="ORF">OG913_33110</name>
</gene>
<dbReference type="PANTHER" id="PTHR34404">
    <property type="entry name" value="REGULATORY PROTEIN, FMDB FAMILY"/>
    <property type="match status" value="1"/>
</dbReference>
<protein>
    <submittedName>
        <fullName evidence="3">FmdB family transcriptional regulator</fullName>
    </submittedName>
</protein>
<evidence type="ECO:0000313" key="4">
    <source>
        <dbReference type="Proteomes" id="UP001432011"/>
    </source>
</evidence>
<feature type="region of interest" description="Disordered" evidence="1">
    <location>
        <begin position="52"/>
        <end position="113"/>
    </location>
</feature>
<evidence type="ECO:0000256" key="1">
    <source>
        <dbReference type="SAM" id="MobiDB-lite"/>
    </source>
</evidence>
<feature type="compositionally biased region" description="Low complexity" evidence="1">
    <location>
        <begin position="86"/>
        <end position="113"/>
    </location>
</feature>
<organism evidence="3 4">
    <name type="scientific">Microbispora hainanensis</name>
    <dbReference type="NCBI Taxonomy" id="568844"/>
    <lineage>
        <taxon>Bacteria</taxon>
        <taxon>Bacillati</taxon>
        <taxon>Actinomycetota</taxon>
        <taxon>Actinomycetes</taxon>
        <taxon>Streptosporangiales</taxon>
        <taxon>Streptosporangiaceae</taxon>
        <taxon>Microbispora</taxon>
    </lineage>
</organism>
<feature type="compositionally biased region" description="Low complexity" evidence="1">
    <location>
        <begin position="58"/>
        <end position="79"/>
    </location>
</feature>
<accession>A0ABZ1SPP1</accession>
<reference evidence="3" key="1">
    <citation type="submission" date="2022-10" db="EMBL/GenBank/DDBJ databases">
        <title>The complete genomes of actinobacterial strains from the NBC collection.</title>
        <authorList>
            <person name="Joergensen T.S."/>
            <person name="Alvarez Arevalo M."/>
            <person name="Sterndorff E.B."/>
            <person name="Faurdal D."/>
            <person name="Vuksanovic O."/>
            <person name="Mourched A.-S."/>
            <person name="Charusanti P."/>
            <person name="Shaw S."/>
            <person name="Blin K."/>
            <person name="Weber T."/>
        </authorList>
    </citation>
    <scope>NUCLEOTIDE SEQUENCE</scope>
    <source>
        <strain evidence="3">NBC_00254</strain>
    </source>
</reference>
<dbReference type="Pfam" id="PF09723">
    <property type="entry name" value="Zn_ribbon_8"/>
    <property type="match status" value="1"/>
</dbReference>
<dbReference type="RefSeq" id="WP_142652017.1">
    <property type="nucleotide sequence ID" value="NZ_CP108085.1"/>
</dbReference>
<name>A0ABZ1SPP1_9ACTN</name>
<keyword evidence="4" id="KW-1185">Reference proteome</keyword>
<evidence type="ECO:0000259" key="2">
    <source>
        <dbReference type="SMART" id="SM00834"/>
    </source>
</evidence>
<feature type="domain" description="Putative regulatory protein FmdB zinc ribbon" evidence="2">
    <location>
        <begin position="1"/>
        <end position="41"/>
    </location>
</feature>